<reference evidence="1 2" key="1">
    <citation type="submission" date="2017-04" db="EMBL/GenBank/DDBJ databases">
        <authorList>
            <person name="Afonso C.L."/>
            <person name="Miller P.J."/>
            <person name="Scott M.A."/>
            <person name="Spackman E."/>
            <person name="Goraichik I."/>
            <person name="Dimitrov K.M."/>
            <person name="Suarez D.L."/>
            <person name="Swayne D.E."/>
        </authorList>
    </citation>
    <scope>NUCLEOTIDE SEQUENCE [LARGE SCALE GENOMIC DNA]</scope>
    <source>
        <strain evidence="1 2">DSM 5090</strain>
    </source>
</reference>
<dbReference type="RefSeq" id="WP_084578498.1">
    <property type="nucleotide sequence ID" value="NZ_CP155572.1"/>
</dbReference>
<dbReference type="Proteomes" id="UP000192738">
    <property type="component" value="Unassembled WGS sequence"/>
</dbReference>
<evidence type="ECO:0000313" key="1">
    <source>
        <dbReference type="EMBL" id="SMD16455.1"/>
    </source>
</evidence>
<keyword evidence="2" id="KW-1185">Reference proteome</keyword>
<dbReference type="AlphaFoldDB" id="A0A1W2F3E9"/>
<accession>A0A1W2F3E9</accession>
<organism evidence="1 2">
    <name type="scientific">Sporomusa malonica</name>
    <dbReference type="NCBI Taxonomy" id="112901"/>
    <lineage>
        <taxon>Bacteria</taxon>
        <taxon>Bacillati</taxon>
        <taxon>Bacillota</taxon>
        <taxon>Negativicutes</taxon>
        <taxon>Selenomonadales</taxon>
        <taxon>Sporomusaceae</taxon>
        <taxon>Sporomusa</taxon>
    </lineage>
</organism>
<name>A0A1W2F3E9_9FIRM</name>
<dbReference type="EMBL" id="FWXI01000043">
    <property type="protein sequence ID" value="SMD16455.1"/>
    <property type="molecule type" value="Genomic_DNA"/>
</dbReference>
<protein>
    <submittedName>
        <fullName evidence="1">Uncharacterized protein</fullName>
    </submittedName>
</protein>
<dbReference type="OrthoDB" id="3035006at2"/>
<sequence>MKVFGYQKDSEILIELQEVTFQSDIKELDKIIKFLLNVKEQHSKVTVKEELCHSHFRDWDIEWQANSTDIIVVTTSNDE</sequence>
<gene>
    <name evidence="1" type="ORF">SAMN04488500_1434</name>
</gene>
<dbReference type="STRING" id="112901.SAMN04488500_1434"/>
<evidence type="ECO:0000313" key="2">
    <source>
        <dbReference type="Proteomes" id="UP000192738"/>
    </source>
</evidence>
<proteinExistence type="predicted"/>